<proteinExistence type="predicted"/>
<dbReference type="PIRSF" id="PIRSF016624">
    <property type="entry name" value="Mu_prophg_I"/>
    <property type="match status" value="1"/>
</dbReference>
<gene>
    <name evidence="1" type="ORF">MNBD_NITROSPINAE02-504</name>
</gene>
<dbReference type="EMBL" id="UOGE01000063">
    <property type="protein sequence ID" value="VAX21112.1"/>
    <property type="molecule type" value="Genomic_DNA"/>
</dbReference>
<reference evidence="1" key="1">
    <citation type="submission" date="2018-06" db="EMBL/GenBank/DDBJ databases">
        <authorList>
            <person name="Zhirakovskaya E."/>
        </authorList>
    </citation>
    <scope>NUCLEOTIDE SEQUENCE</scope>
</reference>
<organism evidence="1">
    <name type="scientific">hydrothermal vent metagenome</name>
    <dbReference type="NCBI Taxonomy" id="652676"/>
    <lineage>
        <taxon>unclassified sequences</taxon>
        <taxon>metagenomes</taxon>
        <taxon>ecological metagenomes</taxon>
    </lineage>
</organism>
<sequence length="303" mass="33378">MKLISEKPILIVPLGTFAHPAQKQVIDIKAVERIMAQFKAWGRDIVVDYQHESMKECGRAPAAGWVKTANASSTINGIEAPIEWTDEARRLIEAKEYRFISPVFESVNGKIIRLVNLGLTNNPNIHSMKPLVNQLETQERDMDLLTKLKKLMNLDKKSKEQEAIQAVETLIAKKETEATLAALLGEKVALLGLTPEASDDDIVKRIEKMATESASSSEVAIERMVNDAISAGKLAPSQKGWASALARTDADSFRLFLINSGPALPLGGIITPCARTERPLSESEGKVCRLLNVNEKDYLKYGN</sequence>
<name>A0A3B1BZ79_9ZZZZ</name>
<evidence type="ECO:0000313" key="1">
    <source>
        <dbReference type="EMBL" id="VAX21112.1"/>
    </source>
</evidence>
<dbReference type="AlphaFoldDB" id="A0A3B1BZ79"/>
<accession>A0A3B1BZ79</accession>
<protein>
    <submittedName>
        <fullName evidence="1">Mu-like prophage FluMu I protein</fullName>
    </submittedName>
</protein>
<dbReference type="InterPro" id="IPR012106">
    <property type="entry name" value="Phage_Mu_Gp1"/>
</dbReference>
<dbReference type="Pfam" id="PF10123">
    <property type="entry name" value="Mu-like_Pro"/>
    <property type="match status" value="1"/>
</dbReference>